<dbReference type="STRING" id="1817813.A2008_12205"/>
<feature type="non-terminal residue" evidence="1">
    <location>
        <position position="316"/>
    </location>
</feature>
<evidence type="ECO:0000313" key="1">
    <source>
        <dbReference type="EMBL" id="OGM06048.1"/>
    </source>
</evidence>
<evidence type="ECO:0008006" key="3">
    <source>
        <dbReference type="Google" id="ProtNLM"/>
    </source>
</evidence>
<accession>A0A1F7WV57</accession>
<dbReference type="Gene3D" id="3.40.50.150">
    <property type="entry name" value="Vaccinia Virus protein VP39"/>
    <property type="match status" value="1"/>
</dbReference>
<evidence type="ECO:0000313" key="2">
    <source>
        <dbReference type="Proteomes" id="UP000178735"/>
    </source>
</evidence>
<dbReference type="SUPFAM" id="SSF53335">
    <property type="entry name" value="S-adenosyl-L-methionine-dependent methyltransferases"/>
    <property type="match status" value="1"/>
</dbReference>
<dbReference type="Pfam" id="PF13489">
    <property type="entry name" value="Methyltransf_23"/>
    <property type="match status" value="1"/>
</dbReference>
<dbReference type="InterPro" id="IPR029063">
    <property type="entry name" value="SAM-dependent_MTases_sf"/>
</dbReference>
<name>A0A1F7WV57_9BACT</name>
<proteinExistence type="predicted"/>
<gene>
    <name evidence="1" type="ORF">A2008_12205</name>
</gene>
<dbReference type="Proteomes" id="UP000178735">
    <property type="component" value="Unassembled WGS sequence"/>
</dbReference>
<sequence length="316" mass="35008">MKCKLCGGGNVVNFLERKNVPFMQNLIVKTESAARGVARGDLFICYCAGCDFVFNGAFDPDLTFYGGEYDNNQTHSNCFNDYIGDIIDRLTGVGGVNNSFVVEVGCGKGDFIKKLIGGGGGAAGCRGMGFDTTYEGDLSFFDGALKFKKKYFSKENVDFTPDVIVCRHVIEHIEKPVEFLKSIKEAAGCGPALIYFFETPRIEWILEKKVIFDFFYEHCSYFSETSIGNAFESAGIAVDKIRAVFEEQYMWVEASSKPDKFKNGPEKIRRNMNVLIEEYRAAEFSFRRKCEDLLCGLSAGGAKTAVWGAGAKGVTF</sequence>
<dbReference type="EMBL" id="MGFH01000082">
    <property type="protein sequence ID" value="OGM06048.1"/>
    <property type="molecule type" value="Genomic_DNA"/>
</dbReference>
<dbReference type="AlphaFoldDB" id="A0A1F7WV57"/>
<reference evidence="1 2" key="1">
    <citation type="journal article" date="2016" name="Nat. Commun.">
        <title>Thousands of microbial genomes shed light on interconnected biogeochemical processes in an aquifer system.</title>
        <authorList>
            <person name="Anantharaman K."/>
            <person name="Brown C.T."/>
            <person name="Hug L.A."/>
            <person name="Sharon I."/>
            <person name="Castelle C.J."/>
            <person name="Probst A.J."/>
            <person name="Thomas B.C."/>
            <person name="Singh A."/>
            <person name="Wilkins M.J."/>
            <person name="Karaoz U."/>
            <person name="Brodie E.L."/>
            <person name="Williams K.H."/>
            <person name="Hubbard S.S."/>
            <person name="Banfield J.F."/>
        </authorList>
    </citation>
    <scope>NUCLEOTIDE SEQUENCE [LARGE SCALE GENOMIC DNA]</scope>
</reference>
<organism evidence="1 2">
    <name type="scientific">Candidatus Wallbacteria bacterium GWC2_49_35</name>
    <dbReference type="NCBI Taxonomy" id="1817813"/>
    <lineage>
        <taxon>Bacteria</taxon>
        <taxon>Candidatus Walliibacteriota</taxon>
    </lineage>
</organism>
<comment type="caution">
    <text evidence="1">The sequence shown here is derived from an EMBL/GenBank/DDBJ whole genome shotgun (WGS) entry which is preliminary data.</text>
</comment>
<protein>
    <recommendedName>
        <fullName evidence="3">Methyltransferase</fullName>
    </recommendedName>
</protein>